<protein>
    <submittedName>
        <fullName evidence="1">Uncharacterized protein</fullName>
    </submittedName>
</protein>
<dbReference type="InParanoid" id="B5YIF7"/>
<organism evidence="1 2">
    <name type="scientific">Thermodesulfovibrio yellowstonii (strain ATCC 51303 / DSM 11347 / YP87)</name>
    <dbReference type="NCBI Taxonomy" id="289376"/>
    <lineage>
        <taxon>Bacteria</taxon>
        <taxon>Pseudomonadati</taxon>
        <taxon>Nitrospirota</taxon>
        <taxon>Thermodesulfovibrionia</taxon>
        <taxon>Thermodesulfovibrionales</taxon>
        <taxon>Thermodesulfovibrionaceae</taxon>
        <taxon>Thermodesulfovibrio</taxon>
    </lineage>
</organism>
<gene>
    <name evidence="1" type="ordered locus">THEYE_A1999</name>
</gene>
<evidence type="ECO:0000313" key="2">
    <source>
        <dbReference type="Proteomes" id="UP000000718"/>
    </source>
</evidence>
<dbReference type="HOGENOM" id="CLU_2182751_0_0_0"/>
<dbReference type="Proteomes" id="UP000000718">
    <property type="component" value="Chromosome"/>
</dbReference>
<dbReference type="AlphaFoldDB" id="B5YIF7"/>
<dbReference type="PATRIC" id="fig|289376.4.peg.1953"/>
<keyword evidence="2" id="KW-1185">Reference proteome</keyword>
<evidence type="ECO:0000313" key="1">
    <source>
        <dbReference type="EMBL" id="ACI20327.1"/>
    </source>
</evidence>
<dbReference type="RefSeq" id="WP_012545064.1">
    <property type="nucleotide sequence ID" value="NC_011296.1"/>
</dbReference>
<name>B5YIF7_THEYD</name>
<reference evidence="1 2" key="2">
    <citation type="journal article" date="2015" name="Genome Announc.">
        <title>Genome Sequence of the Sulfate-Reducing Thermophilic Bacterium Thermodesulfovibrio yellowstonii Strain DSM 11347T (Phylum Nitrospirae).</title>
        <authorList>
            <person name="Bhatnagar S."/>
            <person name="Badger J.H."/>
            <person name="Madupu R."/>
            <person name="Khouri H.M."/>
            <person name="O'Connor E.M."/>
            <person name="Robb F.T."/>
            <person name="Ward N.L."/>
            <person name="Eisen J.A."/>
        </authorList>
    </citation>
    <scope>NUCLEOTIDE SEQUENCE [LARGE SCALE GENOMIC DNA]</scope>
    <source>
        <strain evidence="2">ATCC 51303 / DSM 11347 / YP87</strain>
    </source>
</reference>
<reference evidence="2" key="1">
    <citation type="submission" date="2008-08" db="EMBL/GenBank/DDBJ databases">
        <title>The complete genome sequence of Thermodesulfovibrio yellowstonii strain ATCC 51303 / DSM 11347 / YP87.</title>
        <authorList>
            <person name="Dodson R.J."/>
            <person name="Durkin A.S."/>
            <person name="Wu M."/>
            <person name="Eisen J."/>
            <person name="Sutton G."/>
        </authorList>
    </citation>
    <scope>NUCLEOTIDE SEQUENCE [LARGE SCALE GENOMIC DNA]</scope>
    <source>
        <strain evidence="2">ATCC 51303 / DSM 11347 / YP87</strain>
    </source>
</reference>
<dbReference type="KEGG" id="tye:THEYE_A1999"/>
<dbReference type="STRING" id="289376.THEYE_A1999"/>
<sequence length="109" mass="12752">MEEYISLIDNLAEKYNLKIFHLDFSNFSLIARVGLSLEIFIQIYINTRKQKTNLALVISDSRVYGIDKEGGFYHEHPFENPELHLPAEPMEIEDFIVKSLEYLEKMGLI</sequence>
<dbReference type="EnsemblBacteria" id="ACI20327">
    <property type="protein sequence ID" value="ACI20327"/>
    <property type="gene ID" value="THEYE_A1999"/>
</dbReference>
<dbReference type="EMBL" id="CP001147">
    <property type="protein sequence ID" value="ACI20327.1"/>
    <property type="molecule type" value="Genomic_DNA"/>
</dbReference>
<proteinExistence type="predicted"/>
<accession>B5YIF7</accession>